<feature type="compositionally biased region" description="Basic residues" evidence="1">
    <location>
        <begin position="249"/>
        <end position="272"/>
    </location>
</feature>
<dbReference type="EMBL" id="BAABDO010000038">
    <property type="protein sequence ID" value="GAA4141628.1"/>
    <property type="molecule type" value="Genomic_DNA"/>
</dbReference>
<protein>
    <recommendedName>
        <fullName evidence="4">DUF11 domain-containing protein</fullName>
    </recommendedName>
</protein>
<evidence type="ECO:0008006" key="4">
    <source>
        <dbReference type="Google" id="ProtNLM"/>
    </source>
</evidence>
<accession>A0ABP7YUL3</accession>
<feature type="compositionally biased region" description="Basic residues" evidence="1">
    <location>
        <begin position="283"/>
        <end position="296"/>
    </location>
</feature>
<gene>
    <name evidence="2" type="ORF">GCM10022416_29760</name>
</gene>
<evidence type="ECO:0000313" key="3">
    <source>
        <dbReference type="Proteomes" id="UP001500266"/>
    </source>
</evidence>
<feature type="region of interest" description="Disordered" evidence="1">
    <location>
        <begin position="143"/>
        <end position="323"/>
    </location>
</feature>
<comment type="caution">
    <text evidence="2">The sequence shown here is derived from an EMBL/GenBank/DDBJ whole genome shotgun (WGS) entry which is preliminary data.</text>
</comment>
<proteinExistence type="predicted"/>
<evidence type="ECO:0000313" key="2">
    <source>
        <dbReference type="EMBL" id="GAA4141628.1"/>
    </source>
</evidence>
<dbReference type="Proteomes" id="UP001500266">
    <property type="component" value="Unassembled WGS sequence"/>
</dbReference>
<dbReference type="RefSeq" id="WP_345021713.1">
    <property type="nucleotide sequence ID" value="NZ_BAABDO010000038.1"/>
</dbReference>
<evidence type="ECO:0000256" key="1">
    <source>
        <dbReference type="SAM" id="MobiDB-lite"/>
    </source>
</evidence>
<feature type="compositionally biased region" description="Low complexity" evidence="1">
    <location>
        <begin position="235"/>
        <end position="248"/>
    </location>
</feature>
<feature type="compositionally biased region" description="Basic residues" evidence="1">
    <location>
        <begin position="217"/>
        <end position="234"/>
    </location>
</feature>
<reference evidence="3" key="1">
    <citation type="journal article" date="2019" name="Int. J. Syst. Evol. Microbiol.">
        <title>The Global Catalogue of Microorganisms (GCM) 10K type strain sequencing project: providing services to taxonomists for standard genome sequencing and annotation.</title>
        <authorList>
            <consortium name="The Broad Institute Genomics Platform"/>
            <consortium name="The Broad Institute Genome Sequencing Center for Infectious Disease"/>
            <person name="Wu L."/>
            <person name="Ma J."/>
        </authorList>
    </citation>
    <scope>NUCLEOTIDE SEQUENCE [LARGE SCALE GENOMIC DNA]</scope>
    <source>
        <strain evidence="3">JCM 17316</strain>
    </source>
</reference>
<sequence>MNMVIGGRRAPARAALGTVGAAMAGACLTAGPPARAEVEPAPARPAAEGKVEVTYSVPRLSANGTDVTWRWRLRNRTGRTAYRVVVTHTVKPAVPISSPDRACRKVDEGTVRCAYPSLRAKQSRTGTLTARLPEDLEGGVNLAGKVEWRRTAAQPDGPDRPAGRPTRPADDRSEPRTPPAAAPQGDQTEPADPRTPRGQTPPRDGASPRTKASAHGGKPRGRTKPRGKGRHGKPASRAPRAKAASGKAPRSKAVPRGKAKLGKRPRSKAKHVRAQEGAAQQGKRPHAKVPPRRKEPRAKTVPSAAVQADKAKPSTQVGSMHYLTVPYRGDVPAEDD</sequence>
<keyword evidence="3" id="KW-1185">Reference proteome</keyword>
<organism evidence="2 3">
    <name type="scientific">Actinomadura keratinilytica</name>
    <dbReference type="NCBI Taxonomy" id="547461"/>
    <lineage>
        <taxon>Bacteria</taxon>
        <taxon>Bacillati</taxon>
        <taxon>Actinomycetota</taxon>
        <taxon>Actinomycetes</taxon>
        <taxon>Streptosporangiales</taxon>
        <taxon>Thermomonosporaceae</taxon>
        <taxon>Actinomadura</taxon>
    </lineage>
</organism>
<name>A0ABP7YUL3_9ACTN</name>
<feature type="compositionally biased region" description="Basic and acidic residues" evidence="1">
    <location>
        <begin position="157"/>
        <end position="175"/>
    </location>
</feature>